<feature type="compositionally biased region" description="Basic and acidic residues" evidence="5">
    <location>
        <begin position="583"/>
        <end position="595"/>
    </location>
</feature>
<gene>
    <name evidence="6" type="ORF">O0I10_012162</name>
</gene>
<proteinExistence type="predicted"/>
<feature type="compositionally biased region" description="Low complexity" evidence="5">
    <location>
        <begin position="206"/>
        <end position="223"/>
    </location>
</feature>
<dbReference type="InterPro" id="IPR036770">
    <property type="entry name" value="Ankyrin_rpt-contain_sf"/>
</dbReference>
<feature type="region of interest" description="Disordered" evidence="5">
    <location>
        <begin position="111"/>
        <end position="224"/>
    </location>
</feature>
<dbReference type="AlphaFoldDB" id="A0AAD7US99"/>
<comment type="caution">
    <text evidence="6">The sequence shown here is derived from an EMBL/GenBank/DDBJ whole genome shotgun (WGS) entry which is preliminary data.</text>
</comment>
<evidence type="ECO:0000256" key="3">
    <source>
        <dbReference type="PROSITE-ProRule" id="PRU00023"/>
    </source>
</evidence>
<keyword evidence="4" id="KW-0175">Coiled coil</keyword>
<feature type="compositionally biased region" description="Polar residues" evidence="5">
    <location>
        <begin position="284"/>
        <end position="295"/>
    </location>
</feature>
<evidence type="ECO:0000256" key="2">
    <source>
        <dbReference type="ARBA" id="ARBA00023043"/>
    </source>
</evidence>
<keyword evidence="7" id="KW-1185">Reference proteome</keyword>
<keyword evidence="1" id="KW-0677">Repeat</keyword>
<feature type="coiled-coil region" evidence="4">
    <location>
        <begin position="75"/>
        <end position="109"/>
    </location>
</feature>
<dbReference type="PANTHER" id="PTHR24198">
    <property type="entry name" value="ANKYRIN REPEAT AND PROTEIN KINASE DOMAIN-CONTAINING PROTEIN"/>
    <property type="match status" value="1"/>
</dbReference>
<feature type="compositionally biased region" description="Low complexity" evidence="5">
    <location>
        <begin position="114"/>
        <end position="145"/>
    </location>
</feature>
<evidence type="ECO:0008006" key="8">
    <source>
        <dbReference type="Google" id="ProtNLM"/>
    </source>
</evidence>
<keyword evidence="2 3" id="KW-0040">ANK repeat</keyword>
<dbReference type="Pfam" id="PF12796">
    <property type="entry name" value="Ank_2"/>
    <property type="match status" value="2"/>
</dbReference>
<feature type="region of interest" description="Disordered" evidence="5">
    <location>
        <begin position="1"/>
        <end position="31"/>
    </location>
</feature>
<name>A0AAD7US99_9FUNG</name>
<dbReference type="Gene3D" id="1.25.40.20">
    <property type="entry name" value="Ankyrin repeat-containing domain"/>
    <property type="match status" value="1"/>
</dbReference>
<feature type="compositionally biased region" description="Low complexity" evidence="5">
    <location>
        <begin position="298"/>
        <end position="313"/>
    </location>
</feature>
<feature type="compositionally biased region" description="Low complexity" evidence="5">
    <location>
        <begin position="241"/>
        <end position="253"/>
    </location>
</feature>
<evidence type="ECO:0000313" key="7">
    <source>
        <dbReference type="Proteomes" id="UP001234581"/>
    </source>
</evidence>
<feature type="region of interest" description="Disordered" evidence="5">
    <location>
        <begin position="582"/>
        <end position="617"/>
    </location>
</feature>
<sequence length="617" mass="66756">MDEIDHTLGRMHLNSNSSSNNSTTSSEPLAPSPRECLIQAISKVNDDSLRQQLKVDLNRLLTDHDRLVTMVQQHTQTLEIENDQLKGSLRDQQQRYEKAVREMQFFKKRFDALSKAQQQQQQRQSMSSDSPSEVSSSGGSHSQGQLPPPPAPLINGTSTAAAPPPPPPPNAPLPAPPPPPSSTGVNFPLTPTSPQPSMSIHSADHNPPLLRPSRSSSSSNTSSHLQHYQAYWNTSSNTPLSGASFTSSSSSGSIRHHHHQPPPLHSSTSLDPSFESPRYLRHNPSISSASTSSGYPLSPTQSVSSTTTTTTSTANPMILQRRVDPLMFGGSDALWDTIAKSQGSDLTVEKIITNFLRRGGSPNTAKQSPSNQHVKYGYGMIHALIVTKTPGALDLLLQQGANPNAMTLSDEDKDKVTPCYLAAKVGWLPGLQRLVQAGGDLVQARGEGCNKTALHVAAEHGHLAVVEFIVGYTEGALNHLVDTHLGATALHYACHTAHVELVTFLVRSCHIGVTHADRRGEQPIHWAARAGRLEIVALLIERFACDVNAYISKRVPTPLEVAKSAGHKRVVEYLKSHGGLSSKKVDKKREEERLKKSSPTSHLQSTLAMNGLLGGDL</sequence>
<evidence type="ECO:0000256" key="5">
    <source>
        <dbReference type="SAM" id="MobiDB-lite"/>
    </source>
</evidence>
<evidence type="ECO:0000313" key="6">
    <source>
        <dbReference type="EMBL" id="KAJ8652201.1"/>
    </source>
</evidence>
<dbReference type="EMBL" id="JARTCD010000114">
    <property type="protein sequence ID" value="KAJ8652201.1"/>
    <property type="molecule type" value="Genomic_DNA"/>
</dbReference>
<feature type="compositionally biased region" description="Polar residues" evidence="5">
    <location>
        <begin position="599"/>
        <end position="608"/>
    </location>
</feature>
<dbReference type="PROSITE" id="PS50088">
    <property type="entry name" value="ANK_REPEAT"/>
    <property type="match status" value="1"/>
</dbReference>
<dbReference type="Proteomes" id="UP001234581">
    <property type="component" value="Unassembled WGS sequence"/>
</dbReference>
<dbReference type="GeneID" id="83219549"/>
<accession>A0AAD7US99</accession>
<dbReference type="SUPFAM" id="SSF48403">
    <property type="entry name" value="Ankyrin repeat"/>
    <property type="match status" value="1"/>
</dbReference>
<dbReference type="PANTHER" id="PTHR24198:SF165">
    <property type="entry name" value="ANKYRIN REPEAT-CONTAINING PROTEIN-RELATED"/>
    <property type="match status" value="1"/>
</dbReference>
<feature type="compositionally biased region" description="Polar residues" evidence="5">
    <location>
        <begin position="182"/>
        <end position="200"/>
    </location>
</feature>
<feature type="repeat" description="ANK" evidence="3">
    <location>
        <begin position="519"/>
        <end position="542"/>
    </location>
</feature>
<reference evidence="6 7" key="1">
    <citation type="submission" date="2023-03" db="EMBL/GenBank/DDBJ databases">
        <title>Genome sequence of Lichtheimia ornata CBS 291.66.</title>
        <authorList>
            <person name="Mohabir J.T."/>
            <person name="Shea T.P."/>
            <person name="Kurbessoian T."/>
            <person name="Berby B."/>
            <person name="Fontaine J."/>
            <person name="Livny J."/>
            <person name="Gnirke A."/>
            <person name="Stajich J.E."/>
            <person name="Cuomo C.A."/>
        </authorList>
    </citation>
    <scope>NUCLEOTIDE SEQUENCE [LARGE SCALE GENOMIC DNA]</scope>
    <source>
        <strain evidence="6">CBS 291.66</strain>
    </source>
</reference>
<dbReference type="RefSeq" id="XP_058337115.1">
    <property type="nucleotide sequence ID" value="XM_058492108.1"/>
</dbReference>
<evidence type="ECO:0000256" key="1">
    <source>
        <dbReference type="ARBA" id="ARBA00022737"/>
    </source>
</evidence>
<protein>
    <recommendedName>
        <fullName evidence="8">Ankyrin</fullName>
    </recommendedName>
</protein>
<dbReference type="SMART" id="SM00248">
    <property type="entry name" value="ANK"/>
    <property type="match status" value="6"/>
</dbReference>
<evidence type="ECO:0000256" key="4">
    <source>
        <dbReference type="SAM" id="Coils"/>
    </source>
</evidence>
<feature type="compositionally biased region" description="Low complexity" evidence="5">
    <location>
        <begin position="14"/>
        <end position="26"/>
    </location>
</feature>
<dbReference type="PROSITE" id="PS50297">
    <property type="entry name" value="ANK_REP_REGION"/>
    <property type="match status" value="1"/>
</dbReference>
<feature type="region of interest" description="Disordered" evidence="5">
    <location>
        <begin position="236"/>
        <end position="315"/>
    </location>
</feature>
<organism evidence="6 7">
    <name type="scientific">Lichtheimia ornata</name>
    <dbReference type="NCBI Taxonomy" id="688661"/>
    <lineage>
        <taxon>Eukaryota</taxon>
        <taxon>Fungi</taxon>
        <taxon>Fungi incertae sedis</taxon>
        <taxon>Mucoromycota</taxon>
        <taxon>Mucoromycotina</taxon>
        <taxon>Mucoromycetes</taxon>
        <taxon>Mucorales</taxon>
        <taxon>Lichtheimiaceae</taxon>
        <taxon>Lichtheimia</taxon>
    </lineage>
</organism>
<dbReference type="InterPro" id="IPR002110">
    <property type="entry name" value="Ankyrin_rpt"/>
</dbReference>
<feature type="compositionally biased region" description="Pro residues" evidence="5">
    <location>
        <begin position="162"/>
        <end position="181"/>
    </location>
</feature>